<dbReference type="AlphaFoldDB" id="A0A813HWQ2"/>
<dbReference type="SMART" id="SM00326">
    <property type="entry name" value="SH3"/>
    <property type="match status" value="2"/>
</dbReference>
<dbReference type="InterPro" id="IPR036028">
    <property type="entry name" value="SH3-like_dom_sf"/>
</dbReference>
<dbReference type="GO" id="GO:0008270">
    <property type="term" value="F:zinc ion binding"/>
    <property type="evidence" value="ECO:0007669"/>
    <property type="project" value="InterPro"/>
</dbReference>
<dbReference type="SMART" id="SM00451">
    <property type="entry name" value="ZnF_U1"/>
    <property type="match status" value="4"/>
</dbReference>
<proteinExistence type="predicted"/>
<name>A0A813HWQ2_POLGL</name>
<evidence type="ECO:0000259" key="5">
    <source>
        <dbReference type="PROSITE" id="PS50002"/>
    </source>
</evidence>
<keyword evidence="2" id="KW-0540">Nuclease</keyword>
<sequence length="750" mass="83213">MFRGSCQAVRVVQEEEQTVTFHHFEGNIIEVDLAAITVKGKEEQFEGRFWLQEKLKNHGILGFDMEWPSDRKGSNNRVALMQFADENTALLIRTHKSLNWLPALVKEVLISPSIRKVCVGHDGNDRQKLDSTFGLELAGVVDLIELADRKGFQGSGLKTLASECNWNMKKDKRISVSDWAADSLSEDQKIYAAEDAYFTYMMWLVMSDQTDTVVFDTGDGYLDLRPGWEEQGIYKEHDGLYCRHCCKGPVTTSDQMTLHVESKGHLLKIKKPPTDEELLASVIQIPPELAEQGIIAAGLDHARARPGELHCQLCDSGPFHNISAAEMHTNGRNHRQKLAGTQRLPLELTPDLEEQGIQASEDGTGLVCKLCDAGPFEDLKVLESHLQGRNHRQAGRPRLSSEEESIAHQLAMKTLLKEIERLPGYVNMQNDDMCCYLCDSKASSLEGMLKHLEGKVHKKMCRRFGEPELFLATCVLSNERTSLLNAGSLCPIERKEVDYWLGLGPLAKQQLPQEELQKQSELQWPEDDIEEPLPTETAPDEVTAQAWGGWSGRAKLTSKAPFQPPEEVKVLAANCRVDVPDDAEEPSSFLCLELGEQVRVLEENDEWVFGQSGGRRGFVLRAALCEVSTSSSSKLPPWKRKKLGTASAAAATIPDAHQVSAPCKSVDTTTERRVIALASVRKPPPEYTPQNFLAFGAGDELIVRHEEPDWVWARLLGGAGESKEGWAPSSALALGAFRACCCLQAGHGSE</sequence>
<dbReference type="InterPro" id="IPR012337">
    <property type="entry name" value="RNaseH-like_sf"/>
</dbReference>
<dbReference type="InterPro" id="IPR001452">
    <property type="entry name" value="SH3_domain"/>
</dbReference>
<dbReference type="InterPro" id="IPR036397">
    <property type="entry name" value="RNaseH_sf"/>
</dbReference>
<evidence type="ECO:0000256" key="4">
    <source>
        <dbReference type="PROSITE-ProRule" id="PRU00192"/>
    </source>
</evidence>
<dbReference type="SUPFAM" id="SSF50044">
    <property type="entry name" value="SH3-domain"/>
    <property type="match status" value="1"/>
</dbReference>
<dbReference type="SUPFAM" id="SSF53098">
    <property type="entry name" value="Ribonuclease H-like"/>
    <property type="match status" value="1"/>
</dbReference>
<dbReference type="GO" id="GO:0008408">
    <property type="term" value="F:3'-5' exonuclease activity"/>
    <property type="evidence" value="ECO:0007669"/>
    <property type="project" value="InterPro"/>
</dbReference>
<dbReference type="InterPro" id="IPR036236">
    <property type="entry name" value="Znf_C2H2_sf"/>
</dbReference>
<dbReference type="PANTHER" id="PTHR13620:SF104">
    <property type="entry name" value="EXONUCLEASE 3'-5' DOMAIN-CONTAINING PROTEIN 2"/>
    <property type="match status" value="1"/>
</dbReference>
<dbReference type="PANTHER" id="PTHR13620">
    <property type="entry name" value="3-5 EXONUCLEASE"/>
    <property type="match status" value="1"/>
</dbReference>
<dbReference type="GO" id="GO:0003676">
    <property type="term" value="F:nucleic acid binding"/>
    <property type="evidence" value="ECO:0007669"/>
    <property type="project" value="InterPro"/>
</dbReference>
<reference evidence="6" key="1">
    <citation type="submission" date="2021-02" db="EMBL/GenBank/DDBJ databases">
        <authorList>
            <person name="Dougan E. K."/>
            <person name="Rhodes N."/>
            <person name="Thang M."/>
            <person name="Chan C."/>
        </authorList>
    </citation>
    <scope>NUCLEOTIDE SEQUENCE</scope>
</reference>
<dbReference type="Gene3D" id="3.30.420.10">
    <property type="entry name" value="Ribonuclease H-like superfamily/Ribonuclease H"/>
    <property type="match status" value="1"/>
</dbReference>
<evidence type="ECO:0000256" key="3">
    <source>
        <dbReference type="ARBA" id="ARBA00022801"/>
    </source>
</evidence>
<comment type="caution">
    <text evidence="6">The sequence shown here is derived from an EMBL/GenBank/DDBJ whole genome shotgun (WGS) entry which is preliminary data.</text>
</comment>
<evidence type="ECO:0000256" key="1">
    <source>
        <dbReference type="ARBA" id="ARBA00022443"/>
    </source>
</evidence>
<keyword evidence="1 4" id="KW-0728">SH3 domain</keyword>
<dbReference type="SUPFAM" id="SSF57667">
    <property type="entry name" value="beta-beta-alpha zinc fingers"/>
    <property type="match status" value="1"/>
</dbReference>
<dbReference type="OrthoDB" id="1920326at2759"/>
<dbReference type="PROSITE" id="PS50002">
    <property type="entry name" value="SH3"/>
    <property type="match status" value="1"/>
</dbReference>
<dbReference type="Pfam" id="PF07653">
    <property type="entry name" value="SH3_2"/>
    <property type="match status" value="1"/>
</dbReference>
<dbReference type="InterPro" id="IPR051132">
    <property type="entry name" value="3-5_Exonuclease_domain"/>
</dbReference>
<dbReference type="GO" id="GO:0006139">
    <property type="term" value="P:nucleobase-containing compound metabolic process"/>
    <property type="evidence" value="ECO:0007669"/>
    <property type="project" value="InterPro"/>
</dbReference>
<dbReference type="CDD" id="cd06141">
    <property type="entry name" value="WRN_exo"/>
    <property type="match status" value="1"/>
</dbReference>
<dbReference type="Proteomes" id="UP000654075">
    <property type="component" value="Unassembled WGS sequence"/>
</dbReference>
<dbReference type="InterPro" id="IPR002562">
    <property type="entry name" value="3'-5'_exonuclease_dom"/>
</dbReference>
<organism evidence="6 7">
    <name type="scientific">Polarella glacialis</name>
    <name type="common">Dinoflagellate</name>
    <dbReference type="NCBI Taxonomy" id="89957"/>
    <lineage>
        <taxon>Eukaryota</taxon>
        <taxon>Sar</taxon>
        <taxon>Alveolata</taxon>
        <taxon>Dinophyceae</taxon>
        <taxon>Suessiales</taxon>
        <taxon>Suessiaceae</taxon>
        <taxon>Polarella</taxon>
    </lineage>
</organism>
<gene>
    <name evidence="6" type="ORF">PGLA1383_LOCUS56419</name>
</gene>
<dbReference type="InterPro" id="IPR003604">
    <property type="entry name" value="Matrin/U1-like-C_Znf_C2H2"/>
</dbReference>
<evidence type="ECO:0000313" key="7">
    <source>
        <dbReference type="Proteomes" id="UP000654075"/>
    </source>
</evidence>
<dbReference type="GO" id="GO:0005737">
    <property type="term" value="C:cytoplasm"/>
    <property type="evidence" value="ECO:0007669"/>
    <property type="project" value="TreeGrafter"/>
</dbReference>
<dbReference type="Pfam" id="PF01612">
    <property type="entry name" value="DNA_pol_A_exo1"/>
    <property type="match status" value="1"/>
</dbReference>
<keyword evidence="3" id="KW-0378">Hydrolase</keyword>
<keyword evidence="7" id="KW-1185">Reference proteome</keyword>
<dbReference type="EMBL" id="CAJNNV010033028">
    <property type="protein sequence ID" value="CAE8641828.1"/>
    <property type="molecule type" value="Genomic_DNA"/>
</dbReference>
<evidence type="ECO:0000313" key="6">
    <source>
        <dbReference type="EMBL" id="CAE8641828.1"/>
    </source>
</evidence>
<dbReference type="GO" id="GO:0005634">
    <property type="term" value="C:nucleus"/>
    <property type="evidence" value="ECO:0007669"/>
    <property type="project" value="TreeGrafter"/>
</dbReference>
<evidence type="ECO:0000256" key="2">
    <source>
        <dbReference type="ARBA" id="ARBA00022722"/>
    </source>
</evidence>
<protein>
    <recommendedName>
        <fullName evidence="5">SH3 domain-containing protein</fullName>
    </recommendedName>
</protein>
<dbReference type="SMART" id="SM00474">
    <property type="entry name" value="35EXOc"/>
    <property type="match status" value="1"/>
</dbReference>
<accession>A0A813HWQ2</accession>
<feature type="domain" description="SH3" evidence="5">
    <location>
        <begin position="563"/>
        <end position="629"/>
    </location>
</feature>